<feature type="transmembrane region" description="Helical" evidence="1">
    <location>
        <begin position="130"/>
        <end position="153"/>
    </location>
</feature>
<proteinExistence type="predicted"/>
<accession>A0A166LV12</accession>
<dbReference type="AlphaFoldDB" id="A0A166LV12"/>
<evidence type="ECO:0000313" key="4">
    <source>
        <dbReference type="Proteomes" id="UP000076532"/>
    </source>
</evidence>
<feature type="transmembrane region" description="Helical" evidence="1">
    <location>
        <begin position="248"/>
        <end position="269"/>
    </location>
</feature>
<dbReference type="EMBL" id="KV417533">
    <property type="protein sequence ID" value="KZP23345.1"/>
    <property type="molecule type" value="Genomic_DNA"/>
</dbReference>
<keyword evidence="1" id="KW-0472">Membrane</keyword>
<feature type="transmembrane region" description="Helical" evidence="1">
    <location>
        <begin position="63"/>
        <end position="86"/>
    </location>
</feature>
<reference evidence="3 4" key="1">
    <citation type="journal article" date="2016" name="Mol. Biol. Evol.">
        <title>Comparative Genomics of Early-Diverging Mushroom-Forming Fungi Provides Insights into the Origins of Lignocellulose Decay Capabilities.</title>
        <authorList>
            <person name="Nagy L.G."/>
            <person name="Riley R."/>
            <person name="Tritt A."/>
            <person name="Adam C."/>
            <person name="Daum C."/>
            <person name="Floudas D."/>
            <person name="Sun H."/>
            <person name="Yadav J.S."/>
            <person name="Pangilinan J."/>
            <person name="Larsson K.H."/>
            <person name="Matsuura K."/>
            <person name="Barry K."/>
            <person name="Labutti K."/>
            <person name="Kuo R."/>
            <person name="Ohm R.A."/>
            <person name="Bhattacharya S.S."/>
            <person name="Shirouzu T."/>
            <person name="Yoshinaga Y."/>
            <person name="Martin F.M."/>
            <person name="Grigoriev I.V."/>
            <person name="Hibbett D.S."/>
        </authorList>
    </citation>
    <scope>NUCLEOTIDE SEQUENCE [LARGE SCALE GENOMIC DNA]</scope>
    <source>
        <strain evidence="3 4">CBS 109695</strain>
    </source>
</reference>
<keyword evidence="4" id="KW-1185">Reference proteome</keyword>
<gene>
    <name evidence="3" type="ORF">FIBSPDRAFT_952144</name>
</gene>
<dbReference type="Proteomes" id="UP000076532">
    <property type="component" value="Unassembled WGS sequence"/>
</dbReference>
<dbReference type="Pfam" id="PF20151">
    <property type="entry name" value="DUF6533"/>
    <property type="match status" value="1"/>
</dbReference>
<keyword evidence="1" id="KW-1133">Transmembrane helix</keyword>
<dbReference type="InterPro" id="IPR045340">
    <property type="entry name" value="DUF6533"/>
</dbReference>
<feature type="transmembrane region" description="Helical" evidence="1">
    <location>
        <begin position="98"/>
        <end position="118"/>
    </location>
</feature>
<sequence>MDSTRHSDSINVTPATLAVVQVLQHTRGAAYITFCALTVAAWDWTLALGEEVRMVKRCGRSHAVLAYFLARTSVVIGCISALVFFIKVPPDEKWCLVLFNWMGVVYTTGSAAKAYLFLLRVRAIHDNSKLVTLFSSAGWLVMVCARMTIAFTIDASAGRCAVTEMGSLSAFSLWLNLAYDTCIFLSVSVRLASHTKLTGTPWIASFVRGYGLPPTMRHLLHDGQIYYSITILFTLLAAVVAVSPVHPIYQGIFSIPAFTIETLMTCKIFRAMILRSLHPIQDDNLPMAPAEARTTAISIFELDTVLELRIRTTSTGREQVE</sequence>
<name>A0A166LV12_9AGAM</name>
<feature type="transmembrane region" description="Helical" evidence="1">
    <location>
        <begin position="225"/>
        <end position="242"/>
    </location>
</feature>
<evidence type="ECO:0000313" key="3">
    <source>
        <dbReference type="EMBL" id="KZP23345.1"/>
    </source>
</evidence>
<evidence type="ECO:0000259" key="2">
    <source>
        <dbReference type="Pfam" id="PF20151"/>
    </source>
</evidence>
<feature type="domain" description="DUF6533" evidence="2">
    <location>
        <begin position="31"/>
        <end position="75"/>
    </location>
</feature>
<protein>
    <recommendedName>
        <fullName evidence="2">DUF6533 domain-containing protein</fullName>
    </recommendedName>
</protein>
<keyword evidence="1" id="KW-0812">Transmembrane</keyword>
<feature type="transmembrane region" description="Helical" evidence="1">
    <location>
        <begin position="173"/>
        <end position="192"/>
    </location>
</feature>
<evidence type="ECO:0000256" key="1">
    <source>
        <dbReference type="SAM" id="Phobius"/>
    </source>
</evidence>
<organism evidence="3 4">
    <name type="scientific">Athelia psychrophila</name>
    <dbReference type="NCBI Taxonomy" id="1759441"/>
    <lineage>
        <taxon>Eukaryota</taxon>
        <taxon>Fungi</taxon>
        <taxon>Dikarya</taxon>
        <taxon>Basidiomycota</taxon>
        <taxon>Agaricomycotina</taxon>
        <taxon>Agaricomycetes</taxon>
        <taxon>Agaricomycetidae</taxon>
        <taxon>Atheliales</taxon>
        <taxon>Atheliaceae</taxon>
        <taxon>Athelia</taxon>
    </lineage>
</organism>